<feature type="non-terminal residue" evidence="1">
    <location>
        <position position="84"/>
    </location>
</feature>
<name>A0ABN7WHV6_GIGMA</name>
<proteinExistence type="predicted"/>
<feature type="non-terminal residue" evidence="1">
    <location>
        <position position="1"/>
    </location>
</feature>
<accession>A0ABN7WHV6</accession>
<reference evidence="1 2" key="1">
    <citation type="submission" date="2021-06" db="EMBL/GenBank/DDBJ databases">
        <authorList>
            <person name="Kallberg Y."/>
            <person name="Tangrot J."/>
            <person name="Rosling A."/>
        </authorList>
    </citation>
    <scope>NUCLEOTIDE SEQUENCE [LARGE SCALE GENOMIC DNA]</scope>
    <source>
        <strain evidence="1 2">120-4 pot B 10/14</strain>
    </source>
</reference>
<keyword evidence="2" id="KW-1185">Reference proteome</keyword>
<gene>
    <name evidence="1" type="ORF">GMARGA_LOCUS31233</name>
</gene>
<dbReference type="EMBL" id="CAJVQB010046102">
    <property type="protein sequence ID" value="CAG8832811.1"/>
    <property type="molecule type" value="Genomic_DNA"/>
</dbReference>
<comment type="caution">
    <text evidence="1">The sequence shown here is derived from an EMBL/GenBank/DDBJ whole genome shotgun (WGS) entry which is preliminary data.</text>
</comment>
<organism evidence="1 2">
    <name type="scientific">Gigaspora margarita</name>
    <dbReference type="NCBI Taxonomy" id="4874"/>
    <lineage>
        <taxon>Eukaryota</taxon>
        <taxon>Fungi</taxon>
        <taxon>Fungi incertae sedis</taxon>
        <taxon>Mucoromycota</taxon>
        <taxon>Glomeromycotina</taxon>
        <taxon>Glomeromycetes</taxon>
        <taxon>Diversisporales</taxon>
        <taxon>Gigasporaceae</taxon>
        <taxon>Gigaspora</taxon>
    </lineage>
</organism>
<protein>
    <submittedName>
        <fullName evidence="1">40317_t:CDS:1</fullName>
    </submittedName>
</protein>
<dbReference type="Proteomes" id="UP000789901">
    <property type="component" value="Unassembled WGS sequence"/>
</dbReference>
<evidence type="ECO:0000313" key="1">
    <source>
        <dbReference type="EMBL" id="CAG8832811.1"/>
    </source>
</evidence>
<sequence>MVGCWVKALSQVPYPSHSQKNTRSIGSERRAFFSEEEAQLYEWIMMVRQNSLAVNYPNIKSKMAEILDKSAKKTKDRSKKLAID</sequence>
<evidence type="ECO:0000313" key="2">
    <source>
        <dbReference type="Proteomes" id="UP000789901"/>
    </source>
</evidence>